<proteinExistence type="predicted"/>
<sequence length="127" mass="14302">MSLQFQPSFSRSKICTFFIFPAHNTKILKQFTLKLESYDLSAKGNIGRQESALPIPSLELGHGILAKAFISWLLEWKAQREAGFTEQRQLPALGSGRITGRCLLGFIMAPLVDPQLDLLSFFLKLFL</sequence>
<dbReference type="Proteomes" id="UP001472677">
    <property type="component" value="Unassembled WGS sequence"/>
</dbReference>
<accession>A0ABR2EDA7</accession>
<protein>
    <submittedName>
        <fullName evidence="1">Uncharacterized protein</fullName>
    </submittedName>
</protein>
<organism evidence="1 2">
    <name type="scientific">Hibiscus sabdariffa</name>
    <name type="common">roselle</name>
    <dbReference type="NCBI Taxonomy" id="183260"/>
    <lineage>
        <taxon>Eukaryota</taxon>
        <taxon>Viridiplantae</taxon>
        <taxon>Streptophyta</taxon>
        <taxon>Embryophyta</taxon>
        <taxon>Tracheophyta</taxon>
        <taxon>Spermatophyta</taxon>
        <taxon>Magnoliopsida</taxon>
        <taxon>eudicotyledons</taxon>
        <taxon>Gunneridae</taxon>
        <taxon>Pentapetalae</taxon>
        <taxon>rosids</taxon>
        <taxon>malvids</taxon>
        <taxon>Malvales</taxon>
        <taxon>Malvaceae</taxon>
        <taxon>Malvoideae</taxon>
        <taxon>Hibiscus</taxon>
    </lineage>
</organism>
<gene>
    <name evidence="1" type="ORF">V6N12_003320</name>
</gene>
<name>A0ABR2EDA7_9ROSI</name>
<comment type="caution">
    <text evidence="1">The sequence shown here is derived from an EMBL/GenBank/DDBJ whole genome shotgun (WGS) entry which is preliminary data.</text>
</comment>
<evidence type="ECO:0000313" key="1">
    <source>
        <dbReference type="EMBL" id="KAK8556931.1"/>
    </source>
</evidence>
<reference evidence="1 2" key="1">
    <citation type="journal article" date="2024" name="G3 (Bethesda)">
        <title>Genome assembly of Hibiscus sabdariffa L. provides insights into metabolisms of medicinal natural products.</title>
        <authorList>
            <person name="Kim T."/>
        </authorList>
    </citation>
    <scope>NUCLEOTIDE SEQUENCE [LARGE SCALE GENOMIC DNA]</scope>
    <source>
        <strain evidence="1">TK-2024</strain>
        <tissue evidence="1">Old leaves</tissue>
    </source>
</reference>
<keyword evidence="2" id="KW-1185">Reference proteome</keyword>
<dbReference type="EMBL" id="JBBPBM010000017">
    <property type="protein sequence ID" value="KAK8556931.1"/>
    <property type="molecule type" value="Genomic_DNA"/>
</dbReference>
<evidence type="ECO:0000313" key="2">
    <source>
        <dbReference type="Proteomes" id="UP001472677"/>
    </source>
</evidence>